<feature type="transmembrane region" description="Helical" evidence="8">
    <location>
        <begin position="222"/>
        <end position="238"/>
    </location>
</feature>
<feature type="transmembrane region" description="Helical" evidence="8">
    <location>
        <begin position="358"/>
        <end position="378"/>
    </location>
</feature>
<dbReference type="Pfam" id="PF02080">
    <property type="entry name" value="TrkA_C"/>
    <property type="match status" value="2"/>
</dbReference>
<feature type="domain" description="RCK C-terminal" evidence="9">
    <location>
        <begin position="660"/>
        <end position="744"/>
    </location>
</feature>
<feature type="transmembrane region" description="Helical" evidence="8">
    <location>
        <begin position="32"/>
        <end position="49"/>
    </location>
</feature>
<keyword evidence="7 8" id="KW-0472">Membrane</keyword>
<keyword evidence="4" id="KW-0633">Potassium transport</keyword>
<feature type="transmembrane region" description="Helical" evidence="8">
    <location>
        <begin position="427"/>
        <end position="450"/>
    </location>
</feature>
<dbReference type="Gene3D" id="1.20.1530.20">
    <property type="match status" value="1"/>
</dbReference>
<feature type="transmembrane region" description="Helical" evidence="8">
    <location>
        <begin position="61"/>
        <end position="80"/>
    </location>
</feature>
<evidence type="ECO:0000256" key="4">
    <source>
        <dbReference type="ARBA" id="ARBA00022538"/>
    </source>
</evidence>
<keyword evidence="4" id="KW-0630">Potassium</keyword>
<feature type="transmembrane region" description="Helical" evidence="8">
    <location>
        <begin position="274"/>
        <end position="293"/>
    </location>
</feature>
<dbReference type="SUPFAM" id="SSF116726">
    <property type="entry name" value="TrkA C-terminal domain-like"/>
    <property type="match status" value="2"/>
</dbReference>
<evidence type="ECO:0000256" key="7">
    <source>
        <dbReference type="ARBA" id="ARBA00023136"/>
    </source>
</evidence>
<comment type="caution">
    <text evidence="10">The sequence shown here is derived from an EMBL/GenBank/DDBJ whole genome shotgun (WGS) entry which is preliminary data.</text>
</comment>
<feature type="transmembrane region" description="Helical" evidence="8">
    <location>
        <begin position="6"/>
        <end position="25"/>
    </location>
</feature>
<dbReference type="PROSITE" id="PS51202">
    <property type="entry name" value="RCK_C"/>
    <property type="match status" value="2"/>
</dbReference>
<keyword evidence="4" id="KW-0406">Ion transport</keyword>
<dbReference type="OrthoDB" id="9781411at2"/>
<dbReference type="Proteomes" id="UP000249547">
    <property type="component" value="Unassembled WGS sequence"/>
</dbReference>
<dbReference type="InterPro" id="IPR006037">
    <property type="entry name" value="RCK_C"/>
</dbReference>
<feature type="transmembrane region" description="Helical" evidence="8">
    <location>
        <begin position="456"/>
        <end position="478"/>
    </location>
</feature>
<reference evidence="10 11" key="1">
    <citation type="submission" date="2018-06" db="EMBL/GenBank/DDBJ databases">
        <title>Genomic Encyclopedia of Archaeal and Bacterial Type Strains, Phase II (KMG-II): from individual species to whole genera.</title>
        <authorList>
            <person name="Goeker M."/>
        </authorList>
    </citation>
    <scope>NUCLEOTIDE SEQUENCE [LARGE SCALE GENOMIC DNA]</scope>
    <source>
        <strain evidence="10 11">DSM 23857</strain>
    </source>
</reference>
<dbReference type="AlphaFoldDB" id="A0A327QE53"/>
<evidence type="ECO:0000256" key="8">
    <source>
        <dbReference type="SAM" id="Phobius"/>
    </source>
</evidence>
<dbReference type="GO" id="GO:0008324">
    <property type="term" value="F:monoatomic cation transmembrane transporter activity"/>
    <property type="evidence" value="ECO:0007669"/>
    <property type="project" value="InterPro"/>
</dbReference>
<evidence type="ECO:0000313" key="10">
    <source>
        <dbReference type="EMBL" id="RAJ02285.1"/>
    </source>
</evidence>
<dbReference type="InterPro" id="IPR036721">
    <property type="entry name" value="RCK_C_sf"/>
</dbReference>
<dbReference type="PANTHER" id="PTHR42751">
    <property type="entry name" value="SODIUM/HYDROGEN EXCHANGER FAMILY/TRKA DOMAIN PROTEIN"/>
    <property type="match status" value="1"/>
</dbReference>
<dbReference type="InterPro" id="IPR006153">
    <property type="entry name" value="Cation/H_exchanger_TM"/>
</dbReference>
<dbReference type="Gene3D" id="3.30.70.1450">
    <property type="entry name" value="Regulator of K+ conductance, C-terminal domain"/>
    <property type="match status" value="2"/>
</dbReference>
<proteinExistence type="inferred from homology"/>
<keyword evidence="6 8" id="KW-1133">Transmembrane helix</keyword>
<evidence type="ECO:0000259" key="9">
    <source>
        <dbReference type="PROSITE" id="PS51202"/>
    </source>
</evidence>
<name>A0A327QE53_9BACT</name>
<dbReference type="GO" id="GO:1902600">
    <property type="term" value="P:proton transmembrane transport"/>
    <property type="evidence" value="ECO:0007669"/>
    <property type="project" value="InterPro"/>
</dbReference>
<protein>
    <submittedName>
        <fullName evidence="10">CPA2 family monovalent cation:H+ antiporter-2</fullName>
    </submittedName>
</protein>
<comment type="similarity">
    <text evidence="2">Belongs to the monovalent cation:proton antiporter 2 (CPA2) transporter (TC 2.A.37) family.</text>
</comment>
<evidence type="ECO:0000256" key="5">
    <source>
        <dbReference type="ARBA" id="ARBA00022692"/>
    </source>
</evidence>
<dbReference type="GO" id="GO:0016020">
    <property type="term" value="C:membrane"/>
    <property type="evidence" value="ECO:0007669"/>
    <property type="project" value="UniProtKB-SubCell"/>
</dbReference>
<sequence length="755" mass="83277">MIHLPHLVVDLGLILGAAGIITLLFKKLKQPLVLGYILAGLLVGPHFTLFPTISDIENVKVWAEIGVIFLLFSLGLEFSFKKLVKVGGSAGISAVVEVIVMLFLGYVTGQIMGWSTMDSIFLGGILSISSTTIIIRAFEELGVKNQAFARLVFGILVVEDLVAILLLVLLSTLAISQQFAGGEMAWSVGKLSFFLILWFLAGIFLIPTFLKKTKKLMSNETLLIVSLGLCLCMVILATKVGFSPALGAFIMGSILAETTSAEKIEHLTQGVKDLFGAIFFVSVGMLIEPQMLLTYAGPIAILIVVTIVGKTFSTGLGALLSGQSLKQSLQAGMSLAQIGEFSFIIATLGMTLKVTSDFLYPIAVAVSALTTFTTPYMIRYAEPFYNWVEKRLPNRWKRKLVRYSSGTQTIHKENDWRDMLQSYGIHVVVFSVILIAIIVLSSNFLAPFIAKHITNGMTGTVITSVITFAIMAPFLWALSLRPVNKQARGKIWLNKLHRAPLLMLDISRIVFAIFFIGFFLDRFYSTKTAIIVSALIALALLLLNKRLQKLYNQIEERFMLNLNAREIQAAKKAHHNITPWDAHLTTFTVPAESDAVGRTLIEMQLREKFGANVAMIERGNLVIMPPSRDERLFPGDRISVISTDDQLPAIQNFLEVPVASQKVGAPKEDITLEHFKVTDRSPLLGKTIRESGVRETTQGLIVGIERRGHRLLNPESTFIFEEGDHVWIVGSKAKIKQLTRNDVDPGKEKPVTATT</sequence>
<dbReference type="InterPro" id="IPR038770">
    <property type="entry name" value="Na+/solute_symporter_sf"/>
</dbReference>
<comment type="subcellular location">
    <subcellularLocation>
        <location evidence="1">Membrane</location>
        <topology evidence="1">Multi-pass membrane protein</topology>
    </subcellularLocation>
</comment>
<evidence type="ECO:0000313" key="11">
    <source>
        <dbReference type="Proteomes" id="UP000249547"/>
    </source>
</evidence>
<feature type="transmembrane region" description="Helical" evidence="8">
    <location>
        <begin position="299"/>
        <end position="320"/>
    </location>
</feature>
<evidence type="ECO:0000256" key="1">
    <source>
        <dbReference type="ARBA" id="ARBA00004141"/>
    </source>
</evidence>
<evidence type="ECO:0000256" key="2">
    <source>
        <dbReference type="ARBA" id="ARBA00005551"/>
    </source>
</evidence>
<feature type="transmembrane region" description="Helical" evidence="8">
    <location>
        <begin position="120"/>
        <end position="139"/>
    </location>
</feature>
<feature type="domain" description="RCK C-terminal" evidence="9">
    <location>
        <begin position="572"/>
        <end position="656"/>
    </location>
</feature>
<gene>
    <name evidence="10" type="ORF">LX64_03294</name>
</gene>
<keyword evidence="3" id="KW-0813">Transport</keyword>
<evidence type="ECO:0000256" key="6">
    <source>
        <dbReference type="ARBA" id="ARBA00022989"/>
    </source>
</evidence>
<feature type="transmembrane region" description="Helical" evidence="8">
    <location>
        <begin position="499"/>
        <end position="520"/>
    </location>
</feature>
<dbReference type="RefSeq" id="WP_111598731.1">
    <property type="nucleotide sequence ID" value="NZ_QLLL01000006.1"/>
</dbReference>
<feature type="transmembrane region" description="Helical" evidence="8">
    <location>
        <begin position="191"/>
        <end position="210"/>
    </location>
</feature>
<accession>A0A327QE53</accession>
<organism evidence="10 11">
    <name type="scientific">Chitinophaga skermanii</name>
    <dbReference type="NCBI Taxonomy" id="331697"/>
    <lineage>
        <taxon>Bacteria</taxon>
        <taxon>Pseudomonadati</taxon>
        <taxon>Bacteroidota</taxon>
        <taxon>Chitinophagia</taxon>
        <taxon>Chitinophagales</taxon>
        <taxon>Chitinophagaceae</taxon>
        <taxon>Chitinophaga</taxon>
    </lineage>
</organism>
<dbReference type="Pfam" id="PF00999">
    <property type="entry name" value="Na_H_Exchanger"/>
    <property type="match status" value="1"/>
</dbReference>
<dbReference type="EMBL" id="QLLL01000006">
    <property type="protein sequence ID" value="RAJ02285.1"/>
    <property type="molecule type" value="Genomic_DNA"/>
</dbReference>
<keyword evidence="11" id="KW-1185">Reference proteome</keyword>
<dbReference type="PANTHER" id="PTHR42751:SF3">
    <property type="entry name" value="SODIUM_GLUTAMATE SYMPORTER"/>
    <property type="match status" value="1"/>
</dbReference>
<feature type="transmembrane region" description="Helical" evidence="8">
    <location>
        <begin position="151"/>
        <end position="171"/>
    </location>
</feature>
<feature type="transmembrane region" description="Helical" evidence="8">
    <location>
        <begin position="526"/>
        <end position="543"/>
    </location>
</feature>
<keyword evidence="5 8" id="KW-0812">Transmembrane</keyword>
<feature type="transmembrane region" description="Helical" evidence="8">
    <location>
        <begin position="92"/>
        <end position="114"/>
    </location>
</feature>
<dbReference type="GO" id="GO:0006813">
    <property type="term" value="P:potassium ion transport"/>
    <property type="evidence" value="ECO:0007669"/>
    <property type="project" value="UniProtKB-KW"/>
</dbReference>
<evidence type="ECO:0000256" key="3">
    <source>
        <dbReference type="ARBA" id="ARBA00022448"/>
    </source>
</evidence>
<dbReference type="GO" id="GO:0015297">
    <property type="term" value="F:antiporter activity"/>
    <property type="evidence" value="ECO:0007669"/>
    <property type="project" value="InterPro"/>
</dbReference>